<keyword evidence="1" id="KW-0732">Signal</keyword>
<accession>A0A317MTL1</accession>
<dbReference type="OrthoDB" id="9769143at2"/>
<keyword evidence="3" id="KW-1185">Reference proteome</keyword>
<protein>
    <recommendedName>
        <fullName evidence="4">Porin</fullName>
    </recommendedName>
</protein>
<dbReference type="Proteomes" id="UP000246569">
    <property type="component" value="Unassembled WGS sequence"/>
</dbReference>
<dbReference type="RefSeq" id="WP_110019159.1">
    <property type="nucleotide sequence ID" value="NZ_QGTJ01000007.1"/>
</dbReference>
<evidence type="ECO:0000313" key="3">
    <source>
        <dbReference type="Proteomes" id="UP000246569"/>
    </source>
</evidence>
<feature type="chain" id="PRO_5016423869" description="Porin" evidence="1">
    <location>
        <begin position="27"/>
        <end position="434"/>
    </location>
</feature>
<dbReference type="EMBL" id="QGTJ01000007">
    <property type="protein sequence ID" value="PWV60683.1"/>
    <property type="molecule type" value="Genomic_DNA"/>
</dbReference>
<sequence>MKDHVMNIAGGMFGLALVGASAAVHAEAQVTGTSGFFSSEAAHTYSGEDHWSKFRNTLGLSADGVLNDSLSWKASTWLRYDPVYDNSSYYPHDVRADQRHEFQLRETYLDWSAGSWDFRFGRQQIVWGEMVGLFFADVVSARDMREFVMADFDQIRIPQWAARAEYFEDDFHAEAIFIPFQNYDEIGKPGADFYPYPPGCPAANCRILNERKPRDGNDDMAAGLRLGYLIDGWDVAGFYYRSTDTSPSFERSIIMQDGVPFIEYKPDHNRIQQWGLTVGKDLGEGMVFKSEAIYTQGRRYDVLRFSDADGLVRKDTFDYVLGLEYSGDASSRVNVQFFQRIYDDYDEDMIPDRVESGASLYLTRKFWGDRLEPEVTFIRSTNRDDWALRPRLTWHVNQDVQAIVGVDVMHGPPDGLFGRFTNDDRVYGEVRVNF</sequence>
<dbReference type="AlphaFoldDB" id="A0A317MTL1"/>
<evidence type="ECO:0008006" key="4">
    <source>
        <dbReference type="Google" id="ProtNLM"/>
    </source>
</evidence>
<dbReference type="Pfam" id="PF06980">
    <property type="entry name" value="DUF1302"/>
    <property type="match status" value="1"/>
</dbReference>
<organism evidence="2 3">
    <name type="scientific">Plasticicumulans acidivorans</name>
    <dbReference type="NCBI Taxonomy" id="886464"/>
    <lineage>
        <taxon>Bacteria</taxon>
        <taxon>Pseudomonadati</taxon>
        <taxon>Pseudomonadota</taxon>
        <taxon>Gammaproteobacteria</taxon>
        <taxon>Candidatus Competibacteraceae</taxon>
        <taxon>Plasticicumulans</taxon>
    </lineage>
</organism>
<dbReference type="SUPFAM" id="SSF56935">
    <property type="entry name" value="Porins"/>
    <property type="match status" value="1"/>
</dbReference>
<evidence type="ECO:0000313" key="2">
    <source>
        <dbReference type="EMBL" id="PWV60683.1"/>
    </source>
</evidence>
<reference evidence="2 3" key="1">
    <citation type="submission" date="2018-05" db="EMBL/GenBank/DDBJ databases">
        <title>Genomic Encyclopedia of Type Strains, Phase IV (KMG-IV): sequencing the most valuable type-strain genomes for metagenomic binning, comparative biology and taxonomic classification.</title>
        <authorList>
            <person name="Goeker M."/>
        </authorList>
    </citation>
    <scope>NUCLEOTIDE SEQUENCE [LARGE SCALE GENOMIC DNA]</scope>
    <source>
        <strain evidence="2 3">DSM 23606</strain>
    </source>
</reference>
<evidence type="ECO:0000256" key="1">
    <source>
        <dbReference type="SAM" id="SignalP"/>
    </source>
</evidence>
<comment type="caution">
    <text evidence="2">The sequence shown here is derived from an EMBL/GenBank/DDBJ whole genome shotgun (WGS) entry which is preliminary data.</text>
</comment>
<dbReference type="InterPro" id="IPR010727">
    <property type="entry name" value="DUF1302"/>
</dbReference>
<name>A0A317MTL1_9GAMM</name>
<proteinExistence type="predicted"/>
<gene>
    <name evidence="2" type="ORF">C7443_107258</name>
</gene>
<feature type="signal peptide" evidence="1">
    <location>
        <begin position="1"/>
        <end position="26"/>
    </location>
</feature>